<evidence type="ECO:0000256" key="3">
    <source>
        <dbReference type="ARBA" id="ARBA00022729"/>
    </source>
</evidence>
<feature type="signal peptide" evidence="4">
    <location>
        <begin position="1"/>
        <end position="22"/>
    </location>
</feature>
<dbReference type="PANTHER" id="PTHR33376">
    <property type="match status" value="1"/>
</dbReference>
<dbReference type="InterPro" id="IPR004682">
    <property type="entry name" value="TRAP_DctP"/>
</dbReference>
<protein>
    <submittedName>
        <fullName evidence="5">Tripartite ATP-independent transporter DctP family solute receptor</fullName>
    </submittedName>
</protein>
<keyword evidence="5" id="KW-0675">Receptor</keyword>
<reference evidence="5 6" key="1">
    <citation type="submission" date="2023-07" db="EMBL/GenBank/DDBJ databases">
        <title>Genomic Encyclopedia of Type Strains, Phase IV (KMG-IV): sequencing the most valuable type-strain genomes for metagenomic binning, comparative biology and taxonomic classification.</title>
        <authorList>
            <person name="Goeker M."/>
        </authorList>
    </citation>
    <scope>NUCLEOTIDE SEQUENCE [LARGE SCALE GENOMIC DNA]</scope>
    <source>
        <strain evidence="5 6">DSM 17740</strain>
    </source>
</reference>
<dbReference type="InterPro" id="IPR018389">
    <property type="entry name" value="DctP_fam"/>
</dbReference>
<evidence type="ECO:0000256" key="1">
    <source>
        <dbReference type="ARBA" id="ARBA00009023"/>
    </source>
</evidence>
<dbReference type="RefSeq" id="WP_307336454.1">
    <property type="nucleotide sequence ID" value="NZ_JAUSUQ010000003.1"/>
</dbReference>
<proteinExistence type="inferred from homology"/>
<comment type="caution">
    <text evidence="5">The sequence shown here is derived from an EMBL/GenBank/DDBJ whole genome shotgun (WGS) entry which is preliminary data.</text>
</comment>
<evidence type="ECO:0000256" key="4">
    <source>
        <dbReference type="SAM" id="SignalP"/>
    </source>
</evidence>
<accession>A0ABU0CQF0</accession>
<dbReference type="PANTHER" id="PTHR33376:SF7">
    <property type="entry name" value="C4-DICARBOXYLATE-BINDING PROTEIN DCTB"/>
    <property type="match status" value="1"/>
</dbReference>
<dbReference type="Proteomes" id="UP001232445">
    <property type="component" value="Unassembled WGS sequence"/>
</dbReference>
<dbReference type="NCBIfam" id="TIGR00787">
    <property type="entry name" value="dctP"/>
    <property type="match status" value="1"/>
</dbReference>
<comment type="similarity">
    <text evidence="1">Belongs to the bacterial solute-binding protein 7 family.</text>
</comment>
<dbReference type="NCBIfam" id="NF037995">
    <property type="entry name" value="TRAP_S1"/>
    <property type="match status" value="1"/>
</dbReference>
<keyword evidence="2" id="KW-0813">Transport</keyword>
<name>A0ABU0CQF0_9BACI</name>
<dbReference type="EMBL" id="JAUSUQ010000003">
    <property type="protein sequence ID" value="MDQ0338313.1"/>
    <property type="molecule type" value="Genomic_DNA"/>
</dbReference>
<evidence type="ECO:0000256" key="2">
    <source>
        <dbReference type="ARBA" id="ARBA00022448"/>
    </source>
</evidence>
<keyword evidence="3 4" id="KW-0732">Signal</keyword>
<feature type="chain" id="PRO_5046588604" evidence="4">
    <location>
        <begin position="23"/>
        <end position="343"/>
    </location>
</feature>
<keyword evidence="6" id="KW-1185">Reference proteome</keyword>
<dbReference type="PIRSF" id="PIRSF006470">
    <property type="entry name" value="DctB"/>
    <property type="match status" value="1"/>
</dbReference>
<dbReference type="Gene3D" id="3.40.190.170">
    <property type="entry name" value="Bacterial extracellular solute-binding protein, family 7"/>
    <property type="match status" value="1"/>
</dbReference>
<dbReference type="Pfam" id="PF03480">
    <property type="entry name" value="DctP"/>
    <property type="match status" value="1"/>
</dbReference>
<evidence type="ECO:0000313" key="6">
    <source>
        <dbReference type="Proteomes" id="UP001232445"/>
    </source>
</evidence>
<sequence>MKRLFSLFCILVLILAACGSNSDTGTNVEAEQEGEQSAPAGETISIDIATVFDEKSAPAKGAAKFAELVNERANGEIEVNFFPNGSLGSARENYEAVRSGDLEMVLEGYTGVDMYAPEYMFFTAPFLFQSMEHMQAAFYGDLGEQMFAKMADAGFQIIGTIMRGPRHMTANKPIETPDDVKGLNLRMPEIEAWVAAWEAIGASPTPVALPELYGALQTGVVEASEGPYEQIYTFNLHEVQDYLINTGHVYEAAFMWMNKDLWDSLSPEHQQLIQEAAEEAMAYADAEAVSDADQFYHEMLEAGMQAVEVDKEAFIEKARPGLERFFQESWTVTSLEEIDALLE</sequence>
<dbReference type="InterPro" id="IPR038404">
    <property type="entry name" value="TRAP_DctP_sf"/>
</dbReference>
<dbReference type="PROSITE" id="PS51257">
    <property type="entry name" value="PROKAR_LIPOPROTEIN"/>
    <property type="match status" value="1"/>
</dbReference>
<gene>
    <name evidence="5" type="ORF">J2S00_001097</name>
</gene>
<dbReference type="CDD" id="cd13603">
    <property type="entry name" value="PBP2_TRAP_Siap_TeaA_like"/>
    <property type="match status" value="1"/>
</dbReference>
<organism evidence="5 6">
    <name type="scientific">Caldalkalibacillus uzonensis</name>
    <dbReference type="NCBI Taxonomy" id="353224"/>
    <lineage>
        <taxon>Bacteria</taxon>
        <taxon>Bacillati</taxon>
        <taxon>Bacillota</taxon>
        <taxon>Bacilli</taxon>
        <taxon>Bacillales</taxon>
        <taxon>Bacillaceae</taxon>
        <taxon>Caldalkalibacillus</taxon>
    </lineage>
</organism>
<evidence type="ECO:0000313" key="5">
    <source>
        <dbReference type="EMBL" id="MDQ0338313.1"/>
    </source>
</evidence>